<organism evidence="1">
    <name type="scientific">viral metagenome</name>
    <dbReference type="NCBI Taxonomy" id="1070528"/>
    <lineage>
        <taxon>unclassified sequences</taxon>
        <taxon>metagenomes</taxon>
        <taxon>organismal metagenomes</taxon>
    </lineage>
</organism>
<reference evidence="1" key="1">
    <citation type="submission" date="2020-03" db="EMBL/GenBank/DDBJ databases">
        <title>The deep terrestrial virosphere.</title>
        <authorList>
            <person name="Holmfeldt K."/>
            <person name="Nilsson E."/>
            <person name="Simone D."/>
            <person name="Lopez-Fernandez M."/>
            <person name="Wu X."/>
            <person name="de Brujin I."/>
            <person name="Lundin D."/>
            <person name="Andersson A."/>
            <person name="Bertilsson S."/>
            <person name="Dopson M."/>
        </authorList>
    </citation>
    <scope>NUCLEOTIDE SEQUENCE</scope>
    <source>
        <strain evidence="1">TM448A00549</strain>
    </source>
</reference>
<proteinExistence type="predicted"/>
<protein>
    <submittedName>
        <fullName evidence="1">Uncharacterized protein</fullName>
    </submittedName>
</protein>
<evidence type="ECO:0000313" key="1">
    <source>
        <dbReference type="EMBL" id="QJA46878.1"/>
    </source>
</evidence>
<accession>A0A6H1ZH68</accession>
<sequence>MKEHLRRSFLYKHSQFTDNNENRKSRPFKNIIRAILNIQYRTEGFDVKDIELYVDNPDTYYKSFLARKFHNKWAVDNSIDTFIDEGVESYADYGGWLAKKGREARPIVVDLRSLAFCSQNDILAYPFAIKHEMSAAELREMEEWGKGKGTMDVETLITLAQSEEKDTIDVYELHGVLPALWLDGEEGEVQQIQVVSFYKDQNKNDIGITLFKSKEPKLPFKFLSRDKIYNRALGWGGVEELFEPQRWTNDSEIKTTEMLESASKTLFKTTDPAFKTRNNLVNVENNEVLLLQEGRDITQLDTYPRNLAVFNDAISRWEQHAQQIGAASEGLLGESPSSGTPFKLYEAQNIEARGMHHYRQGKMAVFMDEIYRDWILPRLAEEIADEQKFLAELSADEVMEVVDKIVDNQVAKQRKEQALNGELPSDPETLKEPIRQKLLKKGNRWFIDILKDEFKGEKLGISTNIAGKQKNLALITDKLVNILRQFISTPEIRQDPEMVKLLNTILESSGMSPIMFGGIPRMEQPATGGGTEPLKALGKATVEAAKPI</sequence>
<gene>
    <name evidence="1" type="ORF">TM448A00549_0015</name>
</gene>
<dbReference type="AlphaFoldDB" id="A0A6H1ZH68"/>
<name>A0A6H1ZH68_9ZZZZ</name>
<dbReference type="EMBL" id="MT144024">
    <property type="protein sequence ID" value="QJA46878.1"/>
    <property type="molecule type" value="Genomic_DNA"/>
</dbReference>